<proteinExistence type="inferred from homology"/>
<evidence type="ECO:0000256" key="9">
    <source>
        <dbReference type="ARBA" id="ARBA00023224"/>
    </source>
</evidence>
<feature type="transmembrane region" description="Helical" evidence="12">
    <location>
        <begin position="121"/>
        <end position="142"/>
    </location>
</feature>
<evidence type="ECO:0000256" key="12">
    <source>
        <dbReference type="SAM" id="Phobius"/>
    </source>
</evidence>
<dbReference type="GO" id="GO:0004989">
    <property type="term" value="F:octopamine receptor activity"/>
    <property type="evidence" value="ECO:0007669"/>
    <property type="project" value="InterPro"/>
</dbReference>
<feature type="transmembrane region" description="Helical" evidence="12">
    <location>
        <begin position="205"/>
        <end position="230"/>
    </location>
</feature>
<evidence type="ECO:0000256" key="5">
    <source>
        <dbReference type="ARBA" id="ARBA00023040"/>
    </source>
</evidence>
<sequence length="413" mass="46601">METNSSDEMVLGKIASLHHHLVALELPPASVAPSVARSVIPLVEIVLGTITYLVIIIMTVIGNVMVVLAVFSYRPLKKVQNYFLVSLAASDLAVAVFVMPLHVVKFLADGRWLFGVTVCQLFTTMDILLCTSSILNLCAIAIDRYWAIHDPINYAQRRTLKFVLCIIVLVWVTSGMISVPPLIGWNDWSSQKLMQHCELTTEKAFVVFSASGSFFVPLAVMIIVYVKIFLSARQRIRKNRGRSALMRINNLPPERRETRKVDRENEPFLKSDFEGAASKKGSLTRQLSQESSKTTSGNRSSREPKETSEQITRTVLRKREKISVAKEKRAAKTIAVIIFVFSFCWLPFFCAYVIIPFCETCSIHPKVSQAFTWLGYINSSLNPFLYGILNLEFRRAFKKILCPRSSASNRRPL</sequence>
<dbReference type="EMBL" id="AZBU02000001">
    <property type="protein sequence ID" value="TMS35986.1"/>
    <property type="molecule type" value="Genomic_DNA"/>
</dbReference>
<gene>
    <name evidence="14" type="ORF">L596_003261</name>
</gene>
<dbReference type="OrthoDB" id="10010417at2759"/>
<keyword evidence="3 10" id="KW-0812">Transmembrane</keyword>
<dbReference type="Proteomes" id="UP000298663">
    <property type="component" value="Unassembled WGS sequence"/>
</dbReference>
<feature type="compositionally biased region" description="Polar residues" evidence="11">
    <location>
        <begin position="281"/>
        <end position="299"/>
    </location>
</feature>
<dbReference type="PROSITE" id="PS50262">
    <property type="entry name" value="G_PROTEIN_RECEP_F1_2"/>
    <property type="match status" value="1"/>
</dbReference>
<dbReference type="InterPro" id="IPR017452">
    <property type="entry name" value="GPCR_Rhodpsn_7TM"/>
</dbReference>
<dbReference type="PRINTS" id="PR00237">
    <property type="entry name" value="GPCRRHODOPSN"/>
</dbReference>
<evidence type="ECO:0000259" key="13">
    <source>
        <dbReference type="PROSITE" id="PS50262"/>
    </source>
</evidence>
<comment type="similarity">
    <text evidence="10">Belongs to the G-protein coupled receptor 1 family.</text>
</comment>
<accession>A0A4U8US11</accession>
<protein>
    <recommendedName>
        <fullName evidence="13">G-protein coupled receptors family 1 profile domain-containing protein</fullName>
    </recommendedName>
</protein>
<dbReference type="Pfam" id="PF00001">
    <property type="entry name" value="7tm_1"/>
    <property type="match status" value="1"/>
</dbReference>
<dbReference type="PANTHER" id="PTHR24248">
    <property type="entry name" value="ADRENERGIC RECEPTOR-RELATED G-PROTEIN COUPLED RECEPTOR"/>
    <property type="match status" value="1"/>
</dbReference>
<evidence type="ECO:0000256" key="4">
    <source>
        <dbReference type="ARBA" id="ARBA00022989"/>
    </source>
</evidence>
<name>A0A4U8US11_STECR</name>
<feature type="transmembrane region" description="Helical" evidence="12">
    <location>
        <begin position="162"/>
        <end position="185"/>
    </location>
</feature>
<reference evidence="14 15" key="2">
    <citation type="journal article" date="2019" name="G3 (Bethesda)">
        <title>Hybrid Assembly of the Genome of the Entomopathogenic Nematode Steinernema carpocapsae Identifies the X-Chromosome.</title>
        <authorList>
            <person name="Serra L."/>
            <person name="Macchietto M."/>
            <person name="Macias-Munoz A."/>
            <person name="McGill C.J."/>
            <person name="Rodriguez I.M."/>
            <person name="Rodriguez B."/>
            <person name="Murad R."/>
            <person name="Mortazavi A."/>
        </authorList>
    </citation>
    <scope>NUCLEOTIDE SEQUENCE [LARGE SCALE GENOMIC DNA]</scope>
    <source>
        <strain evidence="14 15">ALL</strain>
    </source>
</reference>
<comment type="subcellular location">
    <subcellularLocation>
        <location evidence="1">Cell membrane</location>
        <topology evidence="1">Multi-pass membrane protein</topology>
    </subcellularLocation>
</comment>
<evidence type="ECO:0000256" key="10">
    <source>
        <dbReference type="RuleBase" id="RU000688"/>
    </source>
</evidence>
<evidence type="ECO:0000256" key="2">
    <source>
        <dbReference type="ARBA" id="ARBA00022475"/>
    </source>
</evidence>
<dbReference type="GO" id="GO:0005886">
    <property type="term" value="C:plasma membrane"/>
    <property type="evidence" value="ECO:0007669"/>
    <property type="project" value="UniProtKB-SubCell"/>
</dbReference>
<evidence type="ECO:0000256" key="1">
    <source>
        <dbReference type="ARBA" id="ARBA00004651"/>
    </source>
</evidence>
<organism evidence="14 15">
    <name type="scientific">Steinernema carpocapsae</name>
    <name type="common">Entomopathogenic nematode</name>
    <dbReference type="NCBI Taxonomy" id="34508"/>
    <lineage>
        <taxon>Eukaryota</taxon>
        <taxon>Metazoa</taxon>
        <taxon>Ecdysozoa</taxon>
        <taxon>Nematoda</taxon>
        <taxon>Chromadorea</taxon>
        <taxon>Rhabditida</taxon>
        <taxon>Tylenchina</taxon>
        <taxon>Panagrolaimomorpha</taxon>
        <taxon>Strongyloidoidea</taxon>
        <taxon>Steinernematidae</taxon>
        <taxon>Steinernema</taxon>
    </lineage>
</organism>
<evidence type="ECO:0000256" key="11">
    <source>
        <dbReference type="SAM" id="MobiDB-lite"/>
    </source>
</evidence>
<dbReference type="Gene3D" id="1.20.1070.10">
    <property type="entry name" value="Rhodopsin 7-helix transmembrane proteins"/>
    <property type="match status" value="1"/>
</dbReference>
<dbReference type="SUPFAM" id="SSF81321">
    <property type="entry name" value="Family A G protein-coupled receptor-like"/>
    <property type="match status" value="1"/>
</dbReference>
<keyword evidence="8" id="KW-0325">Glycoprotein</keyword>
<feature type="transmembrane region" description="Helical" evidence="12">
    <location>
        <begin position="82"/>
        <end position="101"/>
    </location>
</feature>
<keyword evidence="6 12" id="KW-0472">Membrane</keyword>
<evidence type="ECO:0000256" key="8">
    <source>
        <dbReference type="ARBA" id="ARBA00023180"/>
    </source>
</evidence>
<dbReference type="STRING" id="34508.A0A4U8US11"/>
<keyword evidence="7 10" id="KW-0675">Receptor</keyword>
<evidence type="ECO:0000313" key="15">
    <source>
        <dbReference type="Proteomes" id="UP000298663"/>
    </source>
</evidence>
<dbReference type="CDD" id="cd15060">
    <property type="entry name" value="7tmA_tyramine_octopamine_R-like"/>
    <property type="match status" value="1"/>
</dbReference>
<feature type="transmembrane region" description="Helical" evidence="12">
    <location>
        <begin position="45"/>
        <end position="70"/>
    </location>
</feature>
<dbReference type="PANTHER" id="PTHR24248:SF174">
    <property type="entry name" value="TYRAMINE_OCTOPAMINE RECEPTOR"/>
    <property type="match status" value="1"/>
</dbReference>
<dbReference type="InterPro" id="IPR002002">
    <property type="entry name" value="Octopmn_rcpt"/>
</dbReference>
<keyword evidence="5 10" id="KW-0297">G-protein coupled receptor</keyword>
<comment type="caution">
    <text evidence="14">The sequence shown here is derived from an EMBL/GenBank/DDBJ whole genome shotgun (WGS) entry which is preliminary data.</text>
</comment>
<dbReference type="PROSITE" id="PS00237">
    <property type="entry name" value="G_PROTEIN_RECEP_F1_1"/>
    <property type="match status" value="1"/>
</dbReference>
<dbReference type="InterPro" id="IPR000276">
    <property type="entry name" value="GPCR_Rhodpsn"/>
</dbReference>
<evidence type="ECO:0000256" key="6">
    <source>
        <dbReference type="ARBA" id="ARBA00023136"/>
    </source>
</evidence>
<dbReference type="AlphaFoldDB" id="A0A4U8US11"/>
<reference evidence="14 15" key="1">
    <citation type="journal article" date="2015" name="Genome Biol.">
        <title>Comparative genomics of Steinernema reveals deeply conserved gene regulatory networks.</title>
        <authorList>
            <person name="Dillman A.R."/>
            <person name="Macchietto M."/>
            <person name="Porter C.F."/>
            <person name="Rogers A."/>
            <person name="Williams B."/>
            <person name="Antoshechkin I."/>
            <person name="Lee M.M."/>
            <person name="Goodwin Z."/>
            <person name="Lu X."/>
            <person name="Lewis E.E."/>
            <person name="Goodrich-Blair H."/>
            <person name="Stock S.P."/>
            <person name="Adams B.J."/>
            <person name="Sternberg P.W."/>
            <person name="Mortazavi A."/>
        </authorList>
    </citation>
    <scope>NUCLEOTIDE SEQUENCE [LARGE SCALE GENOMIC DNA]</scope>
    <source>
        <strain evidence="14 15">ALL</strain>
    </source>
</reference>
<feature type="transmembrane region" description="Helical" evidence="12">
    <location>
        <begin position="334"/>
        <end position="355"/>
    </location>
</feature>
<dbReference type="SMART" id="SM01381">
    <property type="entry name" value="7TM_GPCR_Srsx"/>
    <property type="match status" value="1"/>
</dbReference>
<keyword evidence="9 10" id="KW-0807">Transducer</keyword>
<keyword evidence="2" id="KW-1003">Cell membrane</keyword>
<dbReference type="PRINTS" id="PR00664">
    <property type="entry name" value="OCTOPAMINER"/>
</dbReference>
<feature type="domain" description="G-protein coupled receptors family 1 profile" evidence="13">
    <location>
        <begin position="62"/>
        <end position="386"/>
    </location>
</feature>
<evidence type="ECO:0000256" key="7">
    <source>
        <dbReference type="ARBA" id="ARBA00023170"/>
    </source>
</evidence>
<keyword evidence="15" id="KW-1185">Reference proteome</keyword>
<evidence type="ECO:0000313" key="14">
    <source>
        <dbReference type="EMBL" id="TMS35986.1"/>
    </source>
</evidence>
<feature type="transmembrane region" description="Helical" evidence="12">
    <location>
        <begin position="370"/>
        <end position="389"/>
    </location>
</feature>
<evidence type="ECO:0000256" key="3">
    <source>
        <dbReference type="ARBA" id="ARBA00022692"/>
    </source>
</evidence>
<keyword evidence="4 12" id="KW-1133">Transmembrane helix</keyword>
<feature type="region of interest" description="Disordered" evidence="11">
    <location>
        <begin position="277"/>
        <end position="311"/>
    </location>
</feature>